<dbReference type="RefSeq" id="WP_013969471.1">
    <property type="nucleotide sequence ID" value="NC_015732.1"/>
</dbReference>
<gene>
    <name evidence="1" type="ordered locus">Spica_2055</name>
</gene>
<sequence length="143" mass="16543">MSLSIYTLDLRAPFMYSRNVMDDPFIQPIYYEEQIACFSLDKEACKAIEPDINQFLGPILFTGIQTNEIQEVEHCSIPKGLYLFAQLREFPNKELFTAMALEVQKEGLWRGLSMEPIVFMRVLKEDDGLVTQVFRPISSNTHK</sequence>
<keyword evidence="2" id="KW-1185">Reference proteome</keyword>
<dbReference type="AlphaFoldDB" id="F8EZF9"/>
<dbReference type="OrthoDB" id="362608at2"/>
<dbReference type="eggNOG" id="ENOG503298B">
    <property type="taxonomic scope" value="Bacteria"/>
</dbReference>
<dbReference type="KEGG" id="scd:Spica_2055"/>
<protein>
    <submittedName>
        <fullName evidence="1">Uncharacterized protein</fullName>
    </submittedName>
</protein>
<dbReference type="Proteomes" id="UP000000503">
    <property type="component" value="Chromosome"/>
</dbReference>
<dbReference type="EMBL" id="CP002868">
    <property type="protein sequence ID" value="AEJ20182.1"/>
    <property type="molecule type" value="Genomic_DNA"/>
</dbReference>
<proteinExistence type="predicted"/>
<name>F8EZF9_GRAC1</name>
<reference evidence="2" key="1">
    <citation type="journal article" date="2013" name="Stand. Genomic Sci.">
        <title>Genome sequence of the thermophilic fresh-water bacterium Spirochaeta caldaria type strain (H1(T)), reclassification of Spirochaeta caldaria, Spirochaeta stenostrepta, and Spirochaeta zuelzerae in the genus Treponema as Treponema caldaria comb. nov., Treponema stenostrepta comb. nov., and Treponema zuelzerae comb. nov., and emendation of the genus Treponema.</title>
        <authorList>
            <person name="Abt B."/>
            <person name="Goker M."/>
            <person name="Scheuner C."/>
            <person name="Han C."/>
            <person name="Lu M."/>
            <person name="Misra M."/>
            <person name="Lapidus A."/>
            <person name="Nolan M."/>
            <person name="Lucas S."/>
            <person name="Hammon N."/>
            <person name="Deshpande S."/>
            <person name="Cheng J.F."/>
            <person name="Tapia R."/>
            <person name="Goodwin L.A."/>
            <person name="Pitluck S."/>
            <person name="Liolios K."/>
            <person name="Pagani I."/>
            <person name="Ivanova N."/>
            <person name="Mavromatis K."/>
            <person name="Mikhailova N."/>
            <person name="Huntemann M."/>
            <person name="Pati A."/>
            <person name="Chen A."/>
            <person name="Palaniappan K."/>
            <person name="Land M."/>
            <person name="Hauser L."/>
            <person name="Jeffries C.D."/>
            <person name="Rohde M."/>
            <person name="Spring S."/>
            <person name="Gronow S."/>
            <person name="Detter J.C."/>
            <person name="Bristow J."/>
            <person name="Eisen J.A."/>
            <person name="Markowitz V."/>
            <person name="Hugenholtz P."/>
            <person name="Kyrpides N.C."/>
            <person name="Woyke T."/>
            <person name="Klenk H.P."/>
        </authorList>
    </citation>
    <scope>NUCLEOTIDE SEQUENCE</scope>
    <source>
        <strain evidence="2">ATCC 51460 / DSM 7334 / H1</strain>
    </source>
</reference>
<evidence type="ECO:0000313" key="1">
    <source>
        <dbReference type="EMBL" id="AEJ20182.1"/>
    </source>
</evidence>
<dbReference type="HOGENOM" id="CLU_1864262_0_0_12"/>
<organism evidence="1 2">
    <name type="scientific">Gracilinema caldarium (strain ATCC 51460 / DSM 7334 / H1)</name>
    <name type="common">Treponema caldarium</name>
    <dbReference type="NCBI Taxonomy" id="744872"/>
    <lineage>
        <taxon>Bacteria</taxon>
        <taxon>Pseudomonadati</taxon>
        <taxon>Spirochaetota</taxon>
        <taxon>Spirochaetia</taxon>
        <taxon>Spirochaetales</taxon>
        <taxon>Breznakiellaceae</taxon>
        <taxon>Gracilinema</taxon>
    </lineage>
</organism>
<evidence type="ECO:0000313" key="2">
    <source>
        <dbReference type="Proteomes" id="UP000000503"/>
    </source>
</evidence>
<accession>F8EZF9</accession>
<dbReference type="STRING" id="744872.Spica_2055"/>